<organism evidence="2 3">
    <name type="scientific">Phytomonospora endophytica</name>
    <dbReference type="NCBI Taxonomy" id="714109"/>
    <lineage>
        <taxon>Bacteria</taxon>
        <taxon>Bacillati</taxon>
        <taxon>Actinomycetota</taxon>
        <taxon>Actinomycetes</taxon>
        <taxon>Micromonosporales</taxon>
        <taxon>Micromonosporaceae</taxon>
        <taxon>Phytomonospora</taxon>
    </lineage>
</organism>
<feature type="signal peptide" evidence="1">
    <location>
        <begin position="1"/>
        <end position="33"/>
    </location>
</feature>
<dbReference type="RefSeq" id="WP_184791601.1">
    <property type="nucleotide sequence ID" value="NZ_BONT01000060.1"/>
</dbReference>
<evidence type="ECO:0008006" key="4">
    <source>
        <dbReference type="Google" id="ProtNLM"/>
    </source>
</evidence>
<keyword evidence="3" id="KW-1185">Reference proteome</keyword>
<comment type="caution">
    <text evidence="2">The sequence shown here is derived from an EMBL/GenBank/DDBJ whole genome shotgun (WGS) entry which is preliminary data.</text>
</comment>
<sequence>MSTPDRRHVLRAVAAATAGAVVATTVPASPAAAAEVFTDERVPSLPGWTEAERTDYRHIRAAGFTPEEAVCWLLTARAGGAFFGLPVQHPSEIPEVVTAIHEIQNKLLSRPTYRIYRDQYEGDAMA</sequence>
<protein>
    <recommendedName>
        <fullName evidence="4">Twin-arginine translocation signal domain-containing protein</fullName>
    </recommendedName>
</protein>
<name>A0A841G3V3_9ACTN</name>
<evidence type="ECO:0000313" key="3">
    <source>
        <dbReference type="Proteomes" id="UP000548476"/>
    </source>
</evidence>
<dbReference type="EMBL" id="JACHGT010000018">
    <property type="protein sequence ID" value="MBB6038790.1"/>
    <property type="molecule type" value="Genomic_DNA"/>
</dbReference>
<evidence type="ECO:0000256" key="1">
    <source>
        <dbReference type="SAM" id="SignalP"/>
    </source>
</evidence>
<dbReference type="InterPro" id="IPR006311">
    <property type="entry name" value="TAT_signal"/>
</dbReference>
<feature type="chain" id="PRO_5032427400" description="Twin-arginine translocation signal domain-containing protein" evidence="1">
    <location>
        <begin position="34"/>
        <end position="126"/>
    </location>
</feature>
<accession>A0A841G3V3</accession>
<dbReference type="PROSITE" id="PS51318">
    <property type="entry name" value="TAT"/>
    <property type="match status" value="1"/>
</dbReference>
<keyword evidence="1" id="KW-0732">Signal</keyword>
<dbReference type="Proteomes" id="UP000548476">
    <property type="component" value="Unassembled WGS sequence"/>
</dbReference>
<evidence type="ECO:0000313" key="2">
    <source>
        <dbReference type="EMBL" id="MBB6038790.1"/>
    </source>
</evidence>
<dbReference type="AlphaFoldDB" id="A0A841G3V3"/>
<reference evidence="2 3" key="1">
    <citation type="submission" date="2020-08" db="EMBL/GenBank/DDBJ databases">
        <title>Genomic Encyclopedia of Type Strains, Phase IV (KMG-IV): sequencing the most valuable type-strain genomes for metagenomic binning, comparative biology and taxonomic classification.</title>
        <authorList>
            <person name="Goeker M."/>
        </authorList>
    </citation>
    <scope>NUCLEOTIDE SEQUENCE [LARGE SCALE GENOMIC DNA]</scope>
    <source>
        <strain evidence="2 3">YIM 65646</strain>
    </source>
</reference>
<proteinExistence type="predicted"/>
<gene>
    <name evidence="2" type="ORF">HNR73_006676</name>
</gene>